<comment type="caution">
    <text evidence="1">The sequence shown here is derived from an EMBL/GenBank/DDBJ whole genome shotgun (WGS) entry which is preliminary data.</text>
</comment>
<accession>A0A4R7FHV3</accession>
<dbReference type="OrthoDB" id="5517693at2"/>
<dbReference type="Proteomes" id="UP000295344">
    <property type="component" value="Unassembled WGS sequence"/>
</dbReference>
<gene>
    <name evidence="1" type="ORF">CLV52_3089</name>
</gene>
<dbReference type="AlphaFoldDB" id="A0A4R7FHV3"/>
<name>A0A4R7FHV3_9MICO</name>
<evidence type="ECO:0000313" key="1">
    <source>
        <dbReference type="EMBL" id="TDS75974.1"/>
    </source>
</evidence>
<keyword evidence="2" id="KW-1185">Reference proteome</keyword>
<protein>
    <recommendedName>
        <fullName evidence="3">Transcriptional regulator, AbiEi antitoxin, Type IV TA system</fullName>
    </recommendedName>
</protein>
<sequence>MHTPAGVAIDPWRLELVVVGASARTSTERAAISRDVERGRLLRVIPRAYVERDAFESLSPEQQHLVRIRAASATAPEPLVVSHWSAAVLHGLPVLRSRLLDVHVVVSPGLDRRRAGLAFHALALSDAEVTGPADLRATTLPRTVVDVASATALEEGVLAVSAALMRGIPREVLESAADRAAERRGSRRIADAVAMGHPGAESAAESRAWVSLMRSGFAVPELQHEMHLSRGGRASLDALLRRERVGIEVDGEQKYLDPSMAPDGAGRAVLREKRREDEVRLGLRALVRPGWQQSGSASAMRALLGSVGVVPTNPPTPFAAYCEAARAARPRPLPR</sequence>
<dbReference type="RefSeq" id="WP_133767201.1">
    <property type="nucleotide sequence ID" value="NZ_BAAARP010000001.1"/>
</dbReference>
<dbReference type="EMBL" id="SOAM01000003">
    <property type="protein sequence ID" value="TDS75974.1"/>
    <property type="molecule type" value="Genomic_DNA"/>
</dbReference>
<proteinExistence type="predicted"/>
<evidence type="ECO:0000313" key="2">
    <source>
        <dbReference type="Proteomes" id="UP000295344"/>
    </source>
</evidence>
<reference evidence="1 2" key="1">
    <citation type="submission" date="2019-03" db="EMBL/GenBank/DDBJ databases">
        <title>Genomic Encyclopedia of Archaeal and Bacterial Type Strains, Phase II (KMG-II): from individual species to whole genera.</title>
        <authorList>
            <person name="Goeker M."/>
        </authorList>
    </citation>
    <scope>NUCLEOTIDE SEQUENCE [LARGE SCALE GENOMIC DNA]</scope>
    <source>
        <strain evidence="1 2">DSM 24782</strain>
    </source>
</reference>
<organism evidence="1 2">
    <name type="scientific">Amnibacterium kyonggiense</name>
    <dbReference type="NCBI Taxonomy" id="595671"/>
    <lineage>
        <taxon>Bacteria</taxon>
        <taxon>Bacillati</taxon>
        <taxon>Actinomycetota</taxon>
        <taxon>Actinomycetes</taxon>
        <taxon>Micrococcales</taxon>
        <taxon>Microbacteriaceae</taxon>
        <taxon>Amnibacterium</taxon>
    </lineage>
</organism>
<evidence type="ECO:0008006" key="3">
    <source>
        <dbReference type="Google" id="ProtNLM"/>
    </source>
</evidence>